<keyword evidence="2" id="KW-1185">Reference proteome</keyword>
<evidence type="ECO:0000313" key="2">
    <source>
        <dbReference type="Proteomes" id="UP000006044"/>
    </source>
</evidence>
<organism evidence="1 2">
    <name type="scientific">Barnesiella intestinihominis YIT 11860</name>
    <dbReference type="NCBI Taxonomy" id="742726"/>
    <lineage>
        <taxon>Bacteria</taxon>
        <taxon>Pseudomonadati</taxon>
        <taxon>Bacteroidota</taxon>
        <taxon>Bacteroidia</taxon>
        <taxon>Bacteroidales</taxon>
        <taxon>Barnesiellaceae</taxon>
        <taxon>Barnesiella</taxon>
    </lineage>
</organism>
<dbReference type="STRING" id="742726.HMPREF9448_01800"/>
<accession>K0WV08</accession>
<evidence type="ECO:0000313" key="1">
    <source>
        <dbReference type="EMBL" id="EJZ63153.1"/>
    </source>
</evidence>
<comment type="caution">
    <text evidence="1">The sequence shown here is derived from an EMBL/GenBank/DDBJ whole genome shotgun (WGS) entry which is preliminary data.</text>
</comment>
<proteinExistence type="predicted"/>
<gene>
    <name evidence="1" type="ORF">HMPREF9448_01800</name>
</gene>
<dbReference type="AlphaFoldDB" id="K0WV08"/>
<protein>
    <submittedName>
        <fullName evidence="1">Uncharacterized protein</fullName>
    </submittedName>
</protein>
<sequence>MQNIIWLYFIKKIIQKNIEKNLDCKWERQYLCSTFAKRGGCGAAVGERSSLKELKKQV</sequence>
<dbReference type="Proteomes" id="UP000006044">
    <property type="component" value="Unassembled WGS sequence"/>
</dbReference>
<reference evidence="1 2" key="1">
    <citation type="submission" date="2012-08" db="EMBL/GenBank/DDBJ databases">
        <title>The Genome Sequence of Barnesiella intestinihominis YIT 11860.</title>
        <authorList>
            <consortium name="The Broad Institute Genome Sequencing Platform"/>
            <person name="Earl A."/>
            <person name="Ward D."/>
            <person name="Feldgarden M."/>
            <person name="Gevers D."/>
            <person name="Morotomi M."/>
            <person name="Walker B."/>
            <person name="Young S.K."/>
            <person name="Zeng Q."/>
            <person name="Gargeya S."/>
            <person name="Fitzgerald M."/>
            <person name="Haas B."/>
            <person name="Abouelleil A."/>
            <person name="Alvarado L."/>
            <person name="Arachchi H.M."/>
            <person name="Berlin A.M."/>
            <person name="Chapman S.B."/>
            <person name="Goldberg J."/>
            <person name="Griggs A."/>
            <person name="Gujja S."/>
            <person name="Hansen M."/>
            <person name="Howarth C."/>
            <person name="Imamovic A."/>
            <person name="Larimer J."/>
            <person name="McCowen C."/>
            <person name="Montmayeur A."/>
            <person name="Murphy C."/>
            <person name="Neiman D."/>
            <person name="Pearson M."/>
            <person name="Priest M."/>
            <person name="Roberts A."/>
            <person name="Saif S."/>
            <person name="Shea T."/>
            <person name="Sisk P."/>
            <person name="Sykes S."/>
            <person name="Wortman J."/>
            <person name="Nusbaum C."/>
            <person name="Birren B."/>
        </authorList>
    </citation>
    <scope>NUCLEOTIDE SEQUENCE [LARGE SCALE GENOMIC DNA]</scope>
    <source>
        <strain evidence="1 2">YIT 11860</strain>
    </source>
</reference>
<name>K0WV08_9BACT</name>
<dbReference type="HOGENOM" id="CLU_2970098_0_0_10"/>
<dbReference type="EMBL" id="ADLE01000014">
    <property type="protein sequence ID" value="EJZ63153.1"/>
    <property type="molecule type" value="Genomic_DNA"/>
</dbReference>